<evidence type="ECO:0000313" key="2">
    <source>
        <dbReference type="EMBL" id="KIL45333.1"/>
    </source>
</evidence>
<dbReference type="STRING" id="889306.KP78_28770"/>
<organism evidence="2 3">
    <name type="scientific">Jeotgalibacillus soli</name>
    <dbReference type="NCBI Taxonomy" id="889306"/>
    <lineage>
        <taxon>Bacteria</taxon>
        <taxon>Bacillati</taxon>
        <taxon>Bacillota</taxon>
        <taxon>Bacilli</taxon>
        <taxon>Bacillales</taxon>
        <taxon>Caryophanaceae</taxon>
        <taxon>Jeotgalibacillus</taxon>
    </lineage>
</organism>
<gene>
    <name evidence="2" type="ORF">KP78_28770</name>
</gene>
<dbReference type="InterPro" id="IPR039564">
    <property type="entry name" value="Peptidase_C39-like"/>
</dbReference>
<dbReference type="EMBL" id="JXRP01000018">
    <property type="protein sequence ID" value="KIL45333.1"/>
    <property type="molecule type" value="Genomic_DNA"/>
</dbReference>
<accession>A0A0C2VMU9</accession>
<feature type="domain" description="Peptidase C39-like" evidence="1">
    <location>
        <begin position="11"/>
        <end position="148"/>
    </location>
</feature>
<name>A0A0C2VMU9_9BACL</name>
<dbReference type="PATRIC" id="fig|889306.3.peg.2891"/>
<proteinExistence type="predicted"/>
<comment type="caution">
    <text evidence="2">The sequence shown here is derived from an EMBL/GenBank/DDBJ whole genome shotgun (WGS) entry which is preliminary data.</text>
</comment>
<reference evidence="2 3" key="1">
    <citation type="submission" date="2015-01" db="EMBL/GenBank/DDBJ databases">
        <title>Genome sequencing of Jeotgalibacillus soli.</title>
        <authorList>
            <person name="Goh K.M."/>
            <person name="Chan K.-G."/>
            <person name="Yaakop A.S."/>
            <person name="Ee R."/>
            <person name="Gan H.M."/>
            <person name="Chan C.S."/>
        </authorList>
    </citation>
    <scope>NUCLEOTIDE SEQUENCE [LARGE SCALE GENOMIC DNA]</scope>
    <source>
        <strain evidence="2 3">P9</strain>
    </source>
</reference>
<sequence length="194" mass="23339">MMKKNKGLIQNVEPFTQYNAMLTERAKRSACGPTTIATILHYWTAFKDNISTDHAERIREIYLTSHATWIGLFTWQLIRTLRRFGESKQIPRNEMWKMYATEIDQMRPVAIKFDKWFRYRWFHDQAFFYHYHWVTGIGYEIKNGERFLIVLDNGGYNAKTKRTRESKQRIISFKSNFPILSMVSFEPFDKQKEN</sequence>
<dbReference type="RefSeq" id="WP_052474818.1">
    <property type="nucleotide sequence ID" value="NZ_JXRP01000018.1"/>
</dbReference>
<dbReference type="Pfam" id="PF13529">
    <property type="entry name" value="Peptidase_C39_2"/>
    <property type="match status" value="1"/>
</dbReference>
<evidence type="ECO:0000259" key="1">
    <source>
        <dbReference type="Pfam" id="PF13529"/>
    </source>
</evidence>
<dbReference type="AlphaFoldDB" id="A0A0C2VMU9"/>
<evidence type="ECO:0000313" key="3">
    <source>
        <dbReference type="Proteomes" id="UP000031938"/>
    </source>
</evidence>
<protein>
    <recommendedName>
        <fullName evidence="1">Peptidase C39-like domain-containing protein</fullName>
    </recommendedName>
</protein>
<dbReference type="Proteomes" id="UP000031938">
    <property type="component" value="Unassembled WGS sequence"/>
</dbReference>
<keyword evidence="3" id="KW-1185">Reference proteome</keyword>